<evidence type="ECO:0000256" key="1">
    <source>
        <dbReference type="SAM" id="MobiDB-lite"/>
    </source>
</evidence>
<feature type="region of interest" description="Disordered" evidence="1">
    <location>
        <begin position="207"/>
        <end position="231"/>
    </location>
</feature>
<dbReference type="OrthoDB" id="1708823at2759"/>
<accession>A0A316YRE2</accession>
<keyword evidence="4" id="KW-1185">Reference proteome</keyword>
<name>A0A316YRE2_9BASI</name>
<dbReference type="FunCoup" id="A0A316YRE2">
    <property type="interactions" value="788"/>
</dbReference>
<evidence type="ECO:0000259" key="2">
    <source>
        <dbReference type="Pfam" id="PF00899"/>
    </source>
</evidence>
<gene>
    <name evidence="3" type="ORF">FA10DRAFT_300650</name>
</gene>
<dbReference type="RefSeq" id="XP_025379318.1">
    <property type="nucleotide sequence ID" value="XM_025524872.1"/>
</dbReference>
<dbReference type="GO" id="GO:0016925">
    <property type="term" value="P:protein sumoylation"/>
    <property type="evidence" value="ECO:0007669"/>
    <property type="project" value="TreeGrafter"/>
</dbReference>
<evidence type="ECO:0000313" key="4">
    <source>
        <dbReference type="Proteomes" id="UP000245768"/>
    </source>
</evidence>
<evidence type="ECO:0000313" key="3">
    <source>
        <dbReference type="EMBL" id="PWN92120.1"/>
    </source>
</evidence>
<protein>
    <recommendedName>
        <fullName evidence="2">THIF-type NAD/FAD binding fold domain-containing protein</fullName>
    </recommendedName>
</protein>
<dbReference type="EMBL" id="KZ819635">
    <property type="protein sequence ID" value="PWN92120.1"/>
    <property type="molecule type" value="Genomic_DNA"/>
</dbReference>
<dbReference type="Pfam" id="PF00899">
    <property type="entry name" value="ThiF"/>
    <property type="match status" value="1"/>
</dbReference>
<sequence length="387" mass="41665">MSNGQKSEQQLQHVTEDEAALYDRQIRLWGLEAQTRIRKAHILIVNLEGLTTECIKNLVLAGIASLTIVDFREKCQESDLSAGFFWREEDIGGERLGPAAARMQVLNPLVSIRVLPTSSFDSVLDPSSSVLKDLHVDTVVVNVPSGPASLSPRWSKESLVAISAHCRALEIPFYIAGTTGFNGWIFADLGAQHDYVKELDNPIAVKAETNGDGSASASADKPTSGPVTKRYEKRTQDFVELGTAVGMTWKGATRAETRKARLSPGLFGVWALWELAANGDGQRGPSADELQKAALTIMEDKGVDATMPFQLHNTAPKEFFDSLALSVSVPGEFSPTCAILGGVLAQNILNALGGREEPIANWFQLDGLSCLGVIHSLGTKPSVLTPA</sequence>
<proteinExistence type="predicted"/>
<dbReference type="GO" id="GO:0019948">
    <property type="term" value="F:SUMO activating enzyme activity"/>
    <property type="evidence" value="ECO:0007669"/>
    <property type="project" value="TreeGrafter"/>
</dbReference>
<dbReference type="PANTHER" id="PTHR10953">
    <property type="entry name" value="UBIQUITIN-ACTIVATING ENZYME E1"/>
    <property type="match status" value="1"/>
</dbReference>
<dbReference type="InterPro" id="IPR045886">
    <property type="entry name" value="ThiF/MoeB/HesA"/>
</dbReference>
<dbReference type="GO" id="GO:0005737">
    <property type="term" value="C:cytoplasm"/>
    <property type="evidence" value="ECO:0007669"/>
    <property type="project" value="TreeGrafter"/>
</dbReference>
<dbReference type="SUPFAM" id="SSF69572">
    <property type="entry name" value="Activating enzymes of the ubiquitin-like proteins"/>
    <property type="match status" value="1"/>
</dbReference>
<dbReference type="PANTHER" id="PTHR10953:SF162">
    <property type="entry name" value="SUMO-ACTIVATING ENZYME SUBUNIT 1"/>
    <property type="match status" value="1"/>
</dbReference>
<dbReference type="Proteomes" id="UP000245768">
    <property type="component" value="Unassembled WGS sequence"/>
</dbReference>
<dbReference type="InterPro" id="IPR000594">
    <property type="entry name" value="ThiF_NAD_FAD-bd"/>
</dbReference>
<dbReference type="InterPro" id="IPR035985">
    <property type="entry name" value="Ubiquitin-activating_enz"/>
</dbReference>
<dbReference type="GeneID" id="37046788"/>
<dbReference type="AlphaFoldDB" id="A0A316YRE2"/>
<dbReference type="Gene3D" id="3.40.50.720">
    <property type="entry name" value="NAD(P)-binding Rossmann-like Domain"/>
    <property type="match status" value="1"/>
</dbReference>
<reference evidence="3 4" key="1">
    <citation type="journal article" date="2018" name="Mol. Biol. Evol.">
        <title>Broad Genomic Sampling Reveals a Smut Pathogenic Ancestry of the Fungal Clade Ustilaginomycotina.</title>
        <authorList>
            <person name="Kijpornyongpan T."/>
            <person name="Mondo S.J."/>
            <person name="Barry K."/>
            <person name="Sandor L."/>
            <person name="Lee J."/>
            <person name="Lipzen A."/>
            <person name="Pangilinan J."/>
            <person name="LaButti K."/>
            <person name="Hainaut M."/>
            <person name="Henrissat B."/>
            <person name="Grigoriev I.V."/>
            <person name="Spatafora J.W."/>
            <person name="Aime M.C."/>
        </authorList>
    </citation>
    <scope>NUCLEOTIDE SEQUENCE [LARGE SCALE GENOMIC DNA]</scope>
    <source>
        <strain evidence="3 4">MCA 4198</strain>
    </source>
</reference>
<dbReference type="STRING" id="215250.A0A316YRE2"/>
<organism evidence="3 4">
    <name type="scientific">Acaromyces ingoldii</name>
    <dbReference type="NCBI Taxonomy" id="215250"/>
    <lineage>
        <taxon>Eukaryota</taxon>
        <taxon>Fungi</taxon>
        <taxon>Dikarya</taxon>
        <taxon>Basidiomycota</taxon>
        <taxon>Ustilaginomycotina</taxon>
        <taxon>Exobasidiomycetes</taxon>
        <taxon>Exobasidiales</taxon>
        <taxon>Cryptobasidiaceae</taxon>
        <taxon>Acaromyces</taxon>
    </lineage>
</organism>
<feature type="domain" description="THIF-type NAD/FAD binding fold" evidence="2">
    <location>
        <begin position="22"/>
        <end position="367"/>
    </location>
</feature>
<dbReference type="GO" id="GO:0031510">
    <property type="term" value="C:SUMO activating enzyme complex"/>
    <property type="evidence" value="ECO:0007669"/>
    <property type="project" value="TreeGrafter"/>
</dbReference>
<dbReference type="InParanoid" id="A0A316YRE2"/>